<evidence type="ECO:0000313" key="3">
    <source>
        <dbReference type="EMBL" id="MDQ5770610.1"/>
    </source>
</evidence>
<evidence type="ECO:0000313" key="4">
    <source>
        <dbReference type="EMBL" id="WML86907.1"/>
    </source>
</evidence>
<dbReference type="Proteomes" id="UP001223336">
    <property type="component" value="Unassembled WGS sequence"/>
</dbReference>
<gene>
    <name evidence="3" type="ORF">RCC75_18930</name>
    <name evidence="4" type="ORF">RCG00_21860</name>
</gene>
<feature type="chain" id="PRO_5041451848" evidence="2">
    <location>
        <begin position="23"/>
        <end position="333"/>
    </location>
</feature>
<dbReference type="Proteomes" id="UP001229862">
    <property type="component" value="Chromosome"/>
</dbReference>
<accession>A0AA51MM34</accession>
<protein>
    <submittedName>
        <fullName evidence="4">Uncharacterized protein</fullName>
    </submittedName>
</protein>
<organism evidence="4">
    <name type="scientific">Thiothrix subterranea</name>
    <dbReference type="NCBI Taxonomy" id="2735563"/>
    <lineage>
        <taxon>Bacteria</taxon>
        <taxon>Pseudomonadati</taxon>
        <taxon>Pseudomonadota</taxon>
        <taxon>Gammaproteobacteria</taxon>
        <taxon>Thiotrichales</taxon>
        <taxon>Thiotrichaceae</taxon>
        <taxon>Thiothrix</taxon>
    </lineage>
</organism>
<dbReference type="RefSeq" id="WP_202718384.1">
    <property type="nucleotide sequence ID" value="NZ_CP053482.1"/>
</dbReference>
<feature type="region of interest" description="Disordered" evidence="1">
    <location>
        <begin position="184"/>
        <end position="214"/>
    </location>
</feature>
<reference evidence="4 5" key="1">
    <citation type="submission" date="2023-08" db="EMBL/GenBank/DDBJ databases">
        <title>New molecular markers tilS and rpoB for phylogenetic and monitoring studies of the genus Thiothrix biodiversity.</title>
        <authorList>
            <person name="Ravin N.V."/>
            <person name="Smolyakov D."/>
            <person name="Markov N.D."/>
            <person name="Beletsky A.V."/>
            <person name="Mardanov A.V."/>
            <person name="Rudenko T.S."/>
            <person name="Grabovich M.Y."/>
        </authorList>
    </citation>
    <scope>NUCLEOTIDE SEQUENCE</scope>
    <source>
        <strain evidence="4">DNT52</strain>
        <strain evidence="3 5">H33</strain>
    </source>
</reference>
<dbReference type="EMBL" id="JAVFKN010000034">
    <property type="protein sequence ID" value="MDQ5770610.1"/>
    <property type="molecule type" value="Genomic_DNA"/>
</dbReference>
<evidence type="ECO:0000313" key="5">
    <source>
        <dbReference type="Proteomes" id="UP001223336"/>
    </source>
</evidence>
<keyword evidence="2" id="KW-0732">Signal</keyword>
<name>A0AA51MM34_9GAMM</name>
<dbReference type="AlphaFoldDB" id="A0AA51MM34"/>
<evidence type="ECO:0000256" key="2">
    <source>
        <dbReference type="SAM" id="SignalP"/>
    </source>
</evidence>
<sequence>MKIPIISLSLIASLLLSCSAGTDNKSTYSHNGISFDMTQKDVEEQGFVCNPPEEQNSDIRANCKHMDLTGIAFGYPTKDYSLIIGSTGKVDKIGAEFSENISMDAYFKLHREITFFFPNKYEKGTFHSQGTARRDEWRDKNNTSAVLLLFDGIPPVTKTSLSITFWSPRHIEISNKKREFTTEKANLKEDGSKGEKSVTTKPILEENNDDSNSVKSSEMIANANLLAPTNLTDILSENSSKGCLPPIDDKPINGVVKKRTFLEDETTLSSVVVEEVDGQRYTINVDYEYLASVSRWGATEVSQALTLNRKVSIRSVGCGAAGQWIIAREIQAY</sequence>
<dbReference type="EMBL" id="CP133217">
    <property type="protein sequence ID" value="WML86907.1"/>
    <property type="molecule type" value="Genomic_DNA"/>
</dbReference>
<feature type="signal peptide" evidence="2">
    <location>
        <begin position="1"/>
        <end position="22"/>
    </location>
</feature>
<evidence type="ECO:0000256" key="1">
    <source>
        <dbReference type="SAM" id="MobiDB-lite"/>
    </source>
</evidence>
<keyword evidence="5" id="KW-1185">Reference proteome</keyword>
<feature type="compositionally biased region" description="Basic and acidic residues" evidence="1">
    <location>
        <begin position="184"/>
        <end position="198"/>
    </location>
</feature>
<dbReference type="PROSITE" id="PS51257">
    <property type="entry name" value="PROKAR_LIPOPROTEIN"/>
    <property type="match status" value="1"/>
</dbReference>
<proteinExistence type="predicted"/>